<keyword evidence="5" id="KW-0378">Hydrolase</keyword>
<protein>
    <submittedName>
        <fullName evidence="7">Uncharacterized protein</fullName>
    </submittedName>
</protein>
<keyword evidence="3" id="KW-0479">Metal-binding</keyword>
<dbReference type="InterPro" id="IPR000917">
    <property type="entry name" value="Sulfatase_N"/>
</dbReference>
<keyword evidence="6" id="KW-0106">Calcium</keyword>
<comment type="caution">
    <text evidence="7">The sequence shown here is derived from an EMBL/GenBank/DDBJ whole genome shotgun (WGS) entry which is preliminary data.</text>
</comment>
<evidence type="ECO:0000256" key="4">
    <source>
        <dbReference type="ARBA" id="ARBA00022729"/>
    </source>
</evidence>
<gene>
    <name evidence="7" type="ORF">OFUS_LOCUS10361</name>
</gene>
<evidence type="ECO:0000256" key="1">
    <source>
        <dbReference type="ARBA" id="ARBA00001913"/>
    </source>
</evidence>
<dbReference type="Proteomes" id="UP000749559">
    <property type="component" value="Unassembled WGS sequence"/>
</dbReference>
<dbReference type="PROSITE" id="PS00523">
    <property type="entry name" value="SULFATASE_1"/>
    <property type="match status" value="1"/>
</dbReference>
<evidence type="ECO:0000256" key="3">
    <source>
        <dbReference type="ARBA" id="ARBA00022723"/>
    </source>
</evidence>
<comment type="cofactor">
    <cofactor evidence="1">
        <name>Ca(2+)</name>
        <dbReference type="ChEBI" id="CHEBI:29108"/>
    </cofactor>
</comment>
<accession>A0A8J1T6K0</accession>
<evidence type="ECO:0000313" key="7">
    <source>
        <dbReference type="EMBL" id="CAH1784111.1"/>
    </source>
</evidence>
<reference evidence="7" key="1">
    <citation type="submission" date="2022-03" db="EMBL/GenBank/DDBJ databases">
        <authorList>
            <person name="Martin C."/>
        </authorList>
    </citation>
    <scope>NUCLEOTIDE SEQUENCE</scope>
</reference>
<dbReference type="GO" id="GO:0046872">
    <property type="term" value="F:metal ion binding"/>
    <property type="evidence" value="ECO:0007669"/>
    <property type="project" value="UniProtKB-KW"/>
</dbReference>
<comment type="similarity">
    <text evidence="2">Belongs to the sulfatase family.</text>
</comment>
<proteinExistence type="inferred from homology"/>
<evidence type="ECO:0000313" key="8">
    <source>
        <dbReference type="Proteomes" id="UP000749559"/>
    </source>
</evidence>
<dbReference type="Gene3D" id="3.40.720.10">
    <property type="entry name" value="Alkaline Phosphatase, subunit A"/>
    <property type="match status" value="1"/>
</dbReference>
<name>A0A8J1T6K0_OWEFU</name>
<dbReference type="InterPro" id="IPR035874">
    <property type="entry name" value="IDS"/>
</dbReference>
<dbReference type="InterPro" id="IPR017850">
    <property type="entry name" value="Alkaline_phosphatase_core_sf"/>
</dbReference>
<organism evidence="7 8">
    <name type="scientific">Owenia fusiformis</name>
    <name type="common">Polychaete worm</name>
    <dbReference type="NCBI Taxonomy" id="6347"/>
    <lineage>
        <taxon>Eukaryota</taxon>
        <taxon>Metazoa</taxon>
        <taxon>Spiralia</taxon>
        <taxon>Lophotrochozoa</taxon>
        <taxon>Annelida</taxon>
        <taxon>Polychaeta</taxon>
        <taxon>Sedentaria</taxon>
        <taxon>Canalipalpata</taxon>
        <taxon>Sabellida</taxon>
        <taxon>Oweniida</taxon>
        <taxon>Oweniidae</taxon>
        <taxon>Owenia</taxon>
    </lineage>
</organism>
<dbReference type="SUPFAM" id="SSF53649">
    <property type="entry name" value="Alkaline phosphatase-like"/>
    <property type="match status" value="1"/>
</dbReference>
<dbReference type="OrthoDB" id="186522at2759"/>
<dbReference type="CDD" id="cd16030">
    <property type="entry name" value="iduronate-2-sulfatase"/>
    <property type="match status" value="1"/>
</dbReference>
<dbReference type="EMBL" id="CAIIXF020000005">
    <property type="protein sequence ID" value="CAH1784111.1"/>
    <property type="molecule type" value="Genomic_DNA"/>
</dbReference>
<evidence type="ECO:0000256" key="2">
    <source>
        <dbReference type="ARBA" id="ARBA00008779"/>
    </source>
</evidence>
<evidence type="ECO:0000256" key="5">
    <source>
        <dbReference type="ARBA" id="ARBA00022801"/>
    </source>
</evidence>
<dbReference type="AlphaFoldDB" id="A0A8J1T6K0"/>
<evidence type="ECO:0000256" key="6">
    <source>
        <dbReference type="ARBA" id="ARBA00022837"/>
    </source>
</evidence>
<dbReference type="GO" id="GO:0004423">
    <property type="term" value="F:iduronate-2-sulfatase activity"/>
    <property type="evidence" value="ECO:0007669"/>
    <property type="project" value="InterPro"/>
</dbReference>
<sequence length="508" mass="58411">MWLIQALLMILFYQESEARKNVLFIVSDDLRPEIAALYDNGAYRQMHDKMYTPHLDAFTEQSAVFKKAYVQQALCSPSRSSFMTGRRPDTTLVYNLNDYFRDVGGDFTTIPQYFKQQGYRTLGMGKIFHPGSAGGYDDPPSWSDDEPYYHSPSDLNYWMPKQFEKTWGAINQSLEQEHPLGDQELTDNAITTLRRLAPKAINGEENFFMAMGFRLPHLPFIFPERYFEYYPLSDIKQPSNPYVPQNMPEYAWSYNREILRYTDIGDLGLSGSPNATWPNELVLDLRRAYYASISYVDDLFGQVMEEVDALGLRNNTIVMFGSDHGWNLYEHTAWGKGDNFELSTRATLMFRAPGLTDQGLVSNHLVEFADVYSTLVELAELPAVPLCPLIGPIPQACTEGTSLVSLMSNPSHPGKTNVFMQYLRDSTDFGPLMGYSMRTERYRYTEWVYFDSIISIPDWDLMFANELYDHYIDPDENVNLADDEDYFILVALLSDELQLGWRAALPDY</sequence>
<dbReference type="PANTHER" id="PTHR45953">
    <property type="entry name" value="IDURONATE 2-SULFATASE"/>
    <property type="match status" value="1"/>
</dbReference>
<dbReference type="PANTHER" id="PTHR45953:SF1">
    <property type="entry name" value="IDURONATE 2-SULFATASE"/>
    <property type="match status" value="1"/>
</dbReference>
<keyword evidence="8" id="KW-1185">Reference proteome</keyword>
<dbReference type="Pfam" id="PF00884">
    <property type="entry name" value="Sulfatase"/>
    <property type="match status" value="1"/>
</dbReference>
<dbReference type="GO" id="GO:0005737">
    <property type="term" value="C:cytoplasm"/>
    <property type="evidence" value="ECO:0007669"/>
    <property type="project" value="TreeGrafter"/>
</dbReference>
<keyword evidence="4" id="KW-0732">Signal</keyword>
<dbReference type="InterPro" id="IPR024607">
    <property type="entry name" value="Sulfatase_CS"/>
</dbReference>